<dbReference type="Proteomes" id="UP000799441">
    <property type="component" value="Unassembled WGS sequence"/>
</dbReference>
<organism evidence="2 3">
    <name type="scientific">Polychaeton citri CBS 116435</name>
    <dbReference type="NCBI Taxonomy" id="1314669"/>
    <lineage>
        <taxon>Eukaryota</taxon>
        <taxon>Fungi</taxon>
        <taxon>Dikarya</taxon>
        <taxon>Ascomycota</taxon>
        <taxon>Pezizomycotina</taxon>
        <taxon>Dothideomycetes</taxon>
        <taxon>Dothideomycetidae</taxon>
        <taxon>Capnodiales</taxon>
        <taxon>Capnodiaceae</taxon>
        <taxon>Polychaeton</taxon>
    </lineage>
</organism>
<keyword evidence="3" id="KW-1185">Reference proteome</keyword>
<evidence type="ECO:0000256" key="1">
    <source>
        <dbReference type="SAM" id="Phobius"/>
    </source>
</evidence>
<dbReference type="SUPFAM" id="SSF54637">
    <property type="entry name" value="Thioesterase/thiol ester dehydrase-isomerase"/>
    <property type="match status" value="1"/>
</dbReference>
<dbReference type="Gene3D" id="3.10.129.10">
    <property type="entry name" value="Hotdog Thioesterase"/>
    <property type="match status" value="1"/>
</dbReference>
<sequence length="345" mass="36900">MRRNLALSRQQLRYIDRAQSTASAAAASRATANKSFLSRNRGRIAWIWLAGLLGWMGGSFTSHTISPPPLPAPGTREDGILMADLNQRIDNEFKVKVLRGKCLGVARLLKGEEGGWVEIVPQPSSSVVNGKGEVEAPSTGKRLADALAGAKGLGVQRVFWDRGEHQLVSVVWFGGSIAGWPGVTHGGAIATELTEKTALAASLASDGALLDVSEAALPQRMPGTGDHAKMFAPAATPSEPSQLSLSYVKPTLSNDFYIIRVSPALILDQDPEHIVPSETVGGHEWEATLEKINGKDVGQICVKAKARFEPGSPAERAVDKIKGTAEGGYGQFKEWMWPSRQKSSS</sequence>
<proteinExistence type="predicted"/>
<feature type="transmembrane region" description="Helical" evidence="1">
    <location>
        <begin position="44"/>
        <end position="61"/>
    </location>
</feature>
<protein>
    <submittedName>
        <fullName evidence="2">Uncharacterized protein</fullName>
    </submittedName>
</protein>
<comment type="caution">
    <text evidence="2">The sequence shown here is derived from an EMBL/GenBank/DDBJ whole genome shotgun (WGS) entry which is preliminary data.</text>
</comment>
<keyword evidence="1" id="KW-0812">Transmembrane</keyword>
<dbReference type="InterPro" id="IPR052061">
    <property type="entry name" value="PTE-AB_protein"/>
</dbReference>
<evidence type="ECO:0000313" key="2">
    <source>
        <dbReference type="EMBL" id="KAF2722186.1"/>
    </source>
</evidence>
<reference evidence="2" key="1">
    <citation type="journal article" date="2020" name="Stud. Mycol.">
        <title>101 Dothideomycetes genomes: a test case for predicting lifestyles and emergence of pathogens.</title>
        <authorList>
            <person name="Haridas S."/>
            <person name="Albert R."/>
            <person name="Binder M."/>
            <person name="Bloem J."/>
            <person name="Labutti K."/>
            <person name="Salamov A."/>
            <person name="Andreopoulos B."/>
            <person name="Baker S."/>
            <person name="Barry K."/>
            <person name="Bills G."/>
            <person name="Bluhm B."/>
            <person name="Cannon C."/>
            <person name="Castanera R."/>
            <person name="Culley D."/>
            <person name="Daum C."/>
            <person name="Ezra D."/>
            <person name="Gonzalez J."/>
            <person name="Henrissat B."/>
            <person name="Kuo A."/>
            <person name="Liang C."/>
            <person name="Lipzen A."/>
            <person name="Lutzoni F."/>
            <person name="Magnuson J."/>
            <person name="Mondo S."/>
            <person name="Nolan M."/>
            <person name="Ohm R."/>
            <person name="Pangilinan J."/>
            <person name="Park H.-J."/>
            <person name="Ramirez L."/>
            <person name="Alfaro M."/>
            <person name="Sun H."/>
            <person name="Tritt A."/>
            <person name="Yoshinaga Y."/>
            <person name="Zwiers L.-H."/>
            <person name="Turgeon B."/>
            <person name="Goodwin S."/>
            <person name="Spatafora J."/>
            <person name="Crous P."/>
            <person name="Grigoriev I."/>
        </authorList>
    </citation>
    <scope>NUCLEOTIDE SEQUENCE</scope>
    <source>
        <strain evidence="2">CBS 116435</strain>
    </source>
</reference>
<dbReference type="AlphaFoldDB" id="A0A9P4QC62"/>
<dbReference type="PANTHER" id="PTHR47260">
    <property type="entry name" value="UPF0644 PROTEIN PB2B4.06"/>
    <property type="match status" value="1"/>
</dbReference>
<dbReference type="InterPro" id="IPR029069">
    <property type="entry name" value="HotDog_dom_sf"/>
</dbReference>
<dbReference type="OrthoDB" id="506431at2759"/>
<dbReference type="PANTHER" id="PTHR47260:SF1">
    <property type="entry name" value="UPF0644 PROTEIN PB2B4.06"/>
    <property type="match status" value="1"/>
</dbReference>
<dbReference type="EMBL" id="MU003784">
    <property type="protein sequence ID" value="KAF2722186.1"/>
    <property type="molecule type" value="Genomic_DNA"/>
</dbReference>
<gene>
    <name evidence="2" type="ORF">K431DRAFT_319824</name>
</gene>
<keyword evidence="1" id="KW-0472">Membrane</keyword>
<name>A0A9P4QC62_9PEZI</name>
<keyword evidence="1" id="KW-1133">Transmembrane helix</keyword>
<accession>A0A9P4QC62</accession>
<evidence type="ECO:0000313" key="3">
    <source>
        <dbReference type="Proteomes" id="UP000799441"/>
    </source>
</evidence>